<accession>A0ABY4E845</accession>
<evidence type="ECO:0000313" key="1">
    <source>
        <dbReference type="EMBL" id="UOO89082.1"/>
    </source>
</evidence>
<dbReference type="Proteomes" id="UP000832011">
    <property type="component" value="Chromosome"/>
</dbReference>
<sequence length="126" mass="14415">MKTVWVNRHNADGTLKPISEWVQACVRSETTHVMFEDGRIFQGTRSDTFTSNGRSGVHEHIGDQRGDGWFYVADGDLPPIEDNTVLCHDGYGLLLMMPADLHRKNAWNHRNKAKCWMPVTDPRHLD</sequence>
<protein>
    <recommendedName>
        <fullName evidence="4">Cupin</fullName>
    </recommendedName>
</protein>
<dbReference type="EMBL" id="CP091511">
    <property type="protein sequence ID" value="UOO89082.1"/>
    <property type="molecule type" value="Genomic_DNA"/>
</dbReference>
<reference evidence="2" key="1">
    <citation type="submission" date="2021-12" db="EMBL/GenBank/DDBJ databases">
        <authorList>
            <person name="Veyrier F.J."/>
        </authorList>
    </citation>
    <scope>NUCLEOTIDE SEQUENCE</scope>
    <source>
        <strain evidence="2">SN4</strain>
    </source>
</reference>
<reference evidence="2 3" key="2">
    <citation type="journal article" date="2022" name="Res Sq">
        <title>Evolution of multicellular longitudinally dividing oral cavity symbionts (Neisseriaceae).</title>
        <authorList>
            <person name="Nyongesa S."/>
            <person name="Weber P."/>
            <person name="Bernet E."/>
            <person name="Pullido F."/>
            <person name="Nieckarz M."/>
            <person name="Delaby M."/>
            <person name="Nieves C."/>
            <person name="Viehboeck T."/>
            <person name="Krause N."/>
            <person name="Rivera-Millot A."/>
            <person name="Nakamura A."/>
            <person name="Vischer N."/>
            <person name="VanNieuwenhze M."/>
            <person name="Brun Y."/>
            <person name="Cava F."/>
            <person name="Bulgheresi S."/>
            <person name="Veyrier F."/>
        </authorList>
    </citation>
    <scope>NUCLEOTIDE SEQUENCE [LARGE SCALE GENOMIC DNA]</scope>
    <source>
        <strain evidence="2 3">SN4</strain>
    </source>
</reference>
<evidence type="ECO:0000313" key="2">
    <source>
        <dbReference type="EMBL" id="UOO89562.1"/>
    </source>
</evidence>
<evidence type="ECO:0000313" key="3">
    <source>
        <dbReference type="Proteomes" id="UP000832011"/>
    </source>
</evidence>
<name>A0ABY4E845_9NEIS</name>
<proteinExistence type="predicted"/>
<keyword evidence="3" id="KW-1185">Reference proteome</keyword>
<dbReference type="EMBL" id="CP091511">
    <property type="protein sequence ID" value="UOO89562.1"/>
    <property type="molecule type" value="Genomic_DNA"/>
</dbReference>
<organism evidence="2 3">
    <name type="scientific">Vitreoscilla massiliensis</name>
    <dbReference type="NCBI Taxonomy" id="1689272"/>
    <lineage>
        <taxon>Bacteria</taxon>
        <taxon>Pseudomonadati</taxon>
        <taxon>Pseudomonadota</taxon>
        <taxon>Betaproteobacteria</taxon>
        <taxon>Neisseriales</taxon>
        <taxon>Neisseriaceae</taxon>
        <taxon>Vitreoscilla</taxon>
    </lineage>
</organism>
<evidence type="ECO:0008006" key="4">
    <source>
        <dbReference type="Google" id="ProtNLM"/>
    </source>
</evidence>
<dbReference type="RefSeq" id="WP_058357246.1">
    <property type="nucleotide sequence ID" value="NZ_CABKVG010000010.1"/>
</dbReference>
<gene>
    <name evidence="2" type="ORF">LVJ82_00840</name>
    <name evidence="1" type="ORF">LVJ82_16820</name>
</gene>